<dbReference type="PANTHER" id="PTHR11117:SF2">
    <property type="entry name" value="SUCCINATE--COA LIGASE [ADP_GDP-FORMING] SUBUNIT ALPHA, MITOCHONDRIAL"/>
    <property type="match status" value="1"/>
</dbReference>
<evidence type="ECO:0000259" key="8">
    <source>
        <dbReference type="SMART" id="SM00881"/>
    </source>
</evidence>
<evidence type="ECO:0000256" key="3">
    <source>
        <dbReference type="ARBA" id="ARBA00022741"/>
    </source>
</evidence>
<dbReference type="Gene3D" id="3.40.50.261">
    <property type="entry name" value="Succinyl-CoA synthetase domains"/>
    <property type="match status" value="1"/>
</dbReference>
<evidence type="ECO:0000256" key="4">
    <source>
        <dbReference type="HAMAP-Rule" id="MF_01988"/>
    </source>
</evidence>
<dbReference type="SUPFAM" id="SSF51735">
    <property type="entry name" value="NAD(P)-binding Rossmann-fold domains"/>
    <property type="match status" value="1"/>
</dbReference>
<comment type="catalytic activity">
    <reaction evidence="4 7">
        <text>succinate + ATP + CoA = succinyl-CoA + ADP + phosphate</text>
        <dbReference type="Rhea" id="RHEA:17661"/>
        <dbReference type="ChEBI" id="CHEBI:30031"/>
        <dbReference type="ChEBI" id="CHEBI:30616"/>
        <dbReference type="ChEBI" id="CHEBI:43474"/>
        <dbReference type="ChEBI" id="CHEBI:57287"/>
        <dbReference type="ChEBI" id="CHEBI:57292"/>
        <dbReference type="ChEBI" id="CHEBI:456216"/>
        <dbReference type="EC" id="6.2.1.5"/>
    </reaction>
</comment>
<dbReference type="FunFam" id="3.40.50.720:FF:000277">
    <property type="entry name" value="Succinate--CoA ligase [ADP-forming] subunit alpha"/>
    <property type="match status" value="1"/>
</dbReference>
<proteinExistence type="inferred from homology"/>
<dbReference type="GO" id="GO:0004775">
    <property type="term" value="F:succinate-CoA ligase (ADP-forming) activity"/>
    <property type="evidence" value="ECO:0007669"/>
    <property type="project" value="UniProtKB-UniRule"/>
</dbReference>
<protein>
    <recommendedName>
        <fullName evidence="4">Succinate--CoA ligase [ADP-forming] subunit alpha</fullName>
        <ecNumber evidence="4">6.2.1.5</ecNumber>
    </recommendedName>
    <alternativeName>
        <fullName evidence="4">Succinyl-CoA synthetase subunit alpha</fullName>
        <shortName evidence="4">SCS-alpha</shortName>
    </alternativeName>
</protein>
<keyword evidence="2 4" id="KW-0436">Ligase</keyword>
<dbReference type="Proteomes" id="UP000509448">
    <property type="component" value="Chromosome"/>
</dbReference>
<dbReference type="HAMAP" id="MF_01988">
    <property type="entry name" value="Succ_CoA_alpha"/>
    <property type="match status" value="1"/>
</dbReference>
<evidence type="ECO:0000313" key="9">
    <source>
        <dbReference type="EMBL" id="BBE42002.1"/>
    </source>
</evidence>
<evidence type="ECO:0000256" key="2">
    <source>
        <dbReference type="ARBA" id="ARBA00022598"/>
    </source>
</evidence>
<dbReference type="AlphaFoldDB" id="A0A4P2VDT7"/>
<evidence type="ECO:0000256" key="1">
    <source>
        <dbReference type="ARBA" id="ARBA00022532"/>
    </source>
</evidence>
<dbReference type="NCBIfam" id="NF004230">
    <property type="entry name" value="PRK05678.1"/>
    <property type="match status" value="1"/>
</dbReference>
<dbReference type="GO" id="GO:0000166">
    <property type="term" value="F:nucleotide binding"/>
    <property type="evidence" value="ECO:0007669"/>
    <property type="project" value="UniProtKB-KW"/>
</dbReference>
<keyword evidence="3 4" id="KW-0547">Nucleotide-binding</keyword>
<dbReference type="Pfam" id="PF02629">
    <property type="entry name" value="CoA_binding"/>
    <property type="match status" value="1"/>
</dbReference>
<dbReference type="EC" id="6.2.1.5" evidence="4"/>
<evidence type="ECO:0000313" key="10">
    <source>
        <dbReference type="Proteomes" id="UP000509448"/>
    </source>
</evidence>
<dbReference type="InterPro" id="IPR017440">
    <property type="entry name" value="Cit_synth/succinyl-CoA_lig_AS"/>
</dbReference>
<dbReference type="KEGG" id="ccai:NAS2_0613"/>
<feature type="binding site" evidence="4">
    <location>
        <begin position="17"/>
        <end position="20"/>
    </location>
    <ligand>
        <name>CoA</name>
        <dbReference type="ChEBI" id="CHEBI:57287"/>
    </ligand>
</feature>
<feature type="binding site" evidence="4">
    <location>
        <position position="161"/>
    </location>
    <ligand>
        <name>substrate</name>
        <note>ligand shared with subunit beta</note>
    </ligand>
</feature>
<evidence type="ECO:0000256" key="5">
    <source>
        <dbReference type="PIRSR" id="PIRSR001553-1"/>
    </source>
</evidence>
<dbReference type="SMART" id="SM00881">
    <property type="entry name" value="CoA_binding"/>
    <property type="match status" value="1"/>
</dbReference>
<dbReference type="InterPro" id="IPR033847">
    <property type="entry name" value="Citrt_syn/SCS-alpha_CS"/>
</dbReference>
<dbReference type="GO" id="GO:0006099">
    <property type="term" value="P:tricarboxylic acid cycle"/>
    <property type="evidence" value="ECO:0007669"/>
    <property type="project" value="UniProtKB-UniRule"/>
</dbReference>
<dbReference type="EMBL" id="AP018732">
    <property type="protein sequence ID" value="BBE42002.1"/>
    <property type="molecule type" value="Genomic_DNA"/>
</dbReference>
<feature type="binding site" evidence="4">
    <location>
        <begin position="97"/>
        <end position="99"/>
    </location>
    <ligand>
        <name>CoA</name>
        <dbReference type="ChEBI" id="CHEBI:57287"/>
    </ligand>
</feature>
<accession>A0A4P2VDT7</accession>
<comment type="function">
    <text evidence="4 7">Succinyl-CoA synthetase functions in the citric acid cycle (TCA), coupling the hydrolysis of succinyl-CoA to the synthesis of either ATP or GTP and thus represents the only step of substrate-level phosphorylation in the TCA. The alpha subunit of the enzyme binds the substrates coenzyme A and phosphate, while succinate binding and nucleotide specificity is provided by the beta subunit.</text>
</comment>
<evidence type="ECO:0000256" key="7">
    <source>
        <dbReference type="RuleBase" id="RU000699"/>
    </source>
</evidence>
<dbReference type="PANTHER" id="PTHR11117">
    <property type="entry name" value="SUCCINYL-COA LIGASE SUBUNIT ALPHA"/>
    <property type="match status" value="1"/>
</dbReference>
<dbReference type="InterPro" id="IPR003781">
    <property type="entry name" value="CoA-bd"/>
</dbReference>
<dbReference type="GO" id="GO:0004776">
    <property type="term" value="F:succinate-CoA ligase (GDP-forming) activity"/>
    <property type="evidence" value="ECO:0007669"/>
    <property type="project" value="TreeGrafter"/>
</dbReference>
<feature type="domain" description="CoA-binding" evidence="8">
    <location>
        <begin position="4"/>
        <end position="101"/>
    </location>
</feature>
<reference evidence="9 10" key="1">
    <citation type="journal article" date="2019" name="ISME J.">
        <title>Isolation and characterization of a thermophilic sulfur- and iron-reducing thaumarchaeote from a terrestrial acidic hot spring.</title>
        <authorList>
            <person name="Kato S."/>
            <person name="Itoh T."/>
            <person name="Yuki M."/>
            <person name="Nagamori M."/>
            <person name="Ohnishi M."/>
            <person name="Uematsu K."/>
            <person name="Suzuki K."/>
            <person name="Takashina T."/>
            <person name="Ohkuma M."/>
        </authorList>
    </citation>
    <scope>NUCLEOTIDE SEQUENCE [LARGE SCALE GENOMIC DNA]</scope>
    <source>
        <strain evidence="9 10">NAS-02</strain>
    </source>
</reference>
<gene>
    <name evidence="4" type="primary">sucD</name>
    <name evidence="9" type="ORF">NAS2_0613</name>
</gene>
<sequence length="294" mass="30197">MPILVNSRTEVIVQGITGKEGSFHTRAMLAYGTKVVAGVTPGKGGTKFEGVPVYDSMRDAAREHPAADTSVIFVPARFASDALYEAVEAGMRNVVVITEHIPLHDELRAVNFARANGVHVVGPNCPGVIAPSQKVKVGIIPASVAAPGKIGIVSRSGTLTYEIANQLSKAGLGVSTAVGIGGDPIIGMSFVEVLAMFRDDPETKGVVIIGEIGGSMEEDAAKFIGSGGLGKPAVAYVAGRTAPPGKRMGHAGAIISMGVGTAESKVKAFQAASVPVADRPSDVTELMKKALSRA</sequence>
<dbReference type="GO" id="GO:0009361">
    <property type="term" value="C:succinate-CoA ligase complex (ADP-forming)"/>
    <property type="evidence" value="ECO:0007669"/>
    <property type="project" value="TreeGrafter"/>
</dbReference>
<comment type="similarity">
    <text evidence="4 6">Belongs to the succinate/malate CoA ligase alpha subunit family.</text>
</comment>
<dbReference type="PRINTS" id="PR01798">
    <property type="entry name" value="SCOASYNTHASE"/>
</dbReference>
<feature type="binding site" evidence="4">
    <location>
        <position position="43"/>
    </location>
    <ligand>
        <name>CoA</name>
        <dbReference type="ChEBI" id="CHEBI:57287"/>
    </ligand>
</feature>
<dbReference type="SUPFAM" id="SSF52210">
    <property type="entry name" value="Succinyl-CoA synthetase domains"/>
    <property type="match status" value="1"/>
</dbReference>
<name>A0A4P2VDT7_9ARCH</name>
<dbReference type="InterPro" id="IPR005811">
    <property type="entry name" value="SUCC_ACL_C"/>
</dbReference>
<keyword evidence="1 4" id="KW-0816">Tricarboxylic acid cycle</keyword>
<dbReference type="OrthoDB" id="55711at2157"/>
<keyword evidence="10" id="KW-1185">Reference proteome</keyword>
<dbReference type="Gene3D" id="3.40.50.720">
    <property type="entry name" value="NAD(P)-binding Rossmann-like Domain"/>
    <property type="match status" value="1"/>
</dbReference>
<dbReference type="RefSeq" id="WP_174448283.1">
    <property type="nucleotide sequence ID" value="NZ_AP018732.1"/>
</dbReference>
<dbReference type="GeneID" id="55584429"/>
<feature type="active site" description="Tele-phosphohistidine intermediate" evidence="4 5">
    <location>
        <position position="250"/>
    </location>
</feature>
<organism evidence="9 10">
    <name type="scientific">Conexivisphaera calida</name>
    <dbReference type="NCBI Taxonomy" id="1874277"/>
    <lineage>
        <taxon>Archaea</taxon>
        <taxon>Nitrososphaerota</taxon>
        <taxon>Conexivisphaeria</taxon>
        <taxon>Conexivisphaerales</taxon>
        <taxon>Conexivisphaeraceae</taxon>
        <taxon>Conexivisphaera</taxon>
    </lineage>
</organism>
<comment type="subunit">
    <text evidence="4 7">Heterotetramer of two alpha and two beta subunits.</text>
</comment>
<comment type="pathway">
    <text evidence="4 7">Carbohydrate metabolism; tricarboxylic acid cycle; succinate from succinyl-CoA (ligase route): step 1/1.</text>
</comment>
<dbReference type="PROSITE" id="PS01216">
    <property type="entry name" value="SUCCINYL_COA_LIG_1"/>
    <property type="match status" value="1"/>
</dbReference>
<dbReference type="Pfam" id="PF00549">
    <property type="entry name" value="Ligase_CoA"/>
    <property type="match status" value="1"/>
</dbReference>
<comment type="catalytic activity">
    <reaction evidence="4">
        <text>GTP + succinate + CoA = succinyl-CoA + GDP + phosphate</text>
        <dbReference type="Rhea" id="RHEA:22120"/>
        <dbReference type="ChEBI" id="CHEBI:30031"/>
        <dbReference type="ChEBI" id="CHEBI:37565"/>
        <dbReference type="ChEBI" id="CHEBI:43474"/>
        <dbReference type="ChEBI" id="CHEBI:57287"/>
        <dbReference type="ChEBI" id="CHEBI:57292"/>
        <dbReference type="ChEBI" id="CHEBI:58189"/>
    </reaction>
</comment>
<dbReference type="PIRSF" id="PIRSF001553">
    <property type="entry name" value="SucCS_alpha"/>
    <property type="match status" value="1"/>
</dbReference>
<dbReference type="NCBIfam" id="TIGR01019">
    <property type="entry name" value="sucCoAalpha"/>
    <property type="match status" value="1"/>
</dbReference>
<dbReference type="FunFam" id="3.40.50.261:FF:000006">
    <property type="entry name" value="Succinate--CoA ligase [ADP-forming] subunit alpha"/>
    <property type="match status" value="1"/>
</dbReference>
<dbReference type="InterPro" id="IPR036291">
    <property type="entry name" value="NAD(P)-bd_dom_sf"/>
</dbReference>
<dbReference type="UniPathway" id="UPA00223">
    <property type="reaction ID" value="UER00999"/>
</dbReference>
<dbReference type="InterPro" id="IPR016102">
    <property type="entry name" value="Succinyl-CoA_synth-like"/>
</dbReference>
<evidence type="ECO:0000256" key="6">
    <source>
        <dbReference type="RuleBase" id="RU000677"/>
    </source>
</evidence>
<dbReference type="PROSITE" id="PS00399">
    <property type="entry name" value="SUCCINYL_COA_LIG_2"/>
    <property type="match status" value="1"/>
</dbReference>
<dbReference type="InterPro" id="IPR005810">
    <property type="entry name" value="CoA_lig_alpha"/>
</dbReference>